<feature type="region of interest" description="Disordered" evidence="1">
    <location>
        <begin position="57"/>
        <end position="123"/>
    </location>
</feature>
<reference evidence="2 3" key="1">
    <citation type="journal article" date="2014" name="BMC Genomics">
        <title>Comparative genome sequencing reveals chemotype-specific gene clusters in the toxigenic black mold Stachybotrys.</title>
        <authorList>
            <person name="Semeiks J."/>
            <person name="Borek D."/>
            <person name="Otwinowski Z."/>
            <person name="Grishin N.V."/>
        </authorList>
    </citation>
    <scope>NUCLEOTIDE SEQUENCE [LARGE SCALE GENOMIC DNA]</scope>
    <source>
        <strain evidence="3">CBS 109288 / IBT 7711</strain>
    </source>
</reference>
<gene>
    <name evidence="2" type="ORF">S7711_10620</name>
</gene>
<dbReference type="OrthoDB" id="10307543at2759"/>
<protein>
    <submittedName>
        <fullName evidence="2">Uncharacterized protein</fullName>
    </submittedName>
</protein>
<evidence type="ECO:0000256" key="1">
    <source>
        <dbReference type="SAM" id="MobiDB-lite"/>
    </source>
</evidence>
<feature type="region of interest" description="Disordered" evidence="1">
    <location>
        <begin position="1"/>
        <end position="34"/>
    </location>
</feature>
<dbReference type="Proteomes" id="UP000028045">
    <property type="component" value="Unassembled WGS sequence"/>
</dbReference>
<evidence type="ECO:0000313" key="2">
    <source>
        <dbReference type="EMBL" id="KEY70573.1"/>
    </source>
</evidence>
<accession>A0A084AZ44</accession>
<dbReference type="AlphaFoldDB" id="A0A084AZ44"/>
<organism evidence="2 3">
    <name type="scientific">Stachybotrys chartarum (strain CBS 109288 / IBT 7711)</name>
    <name type="common">Toxic black mold</name>
    <name type="synonym">Stilbospora chartarum</name>
    <dbReference type="NCBI Taxonomy" id="1280523"/>
    <lineage>
        <taxon>Eukaryota</taxon>
        <taxon>Fungi</taxon>
        <taxon>Dikarya</taxon>
        <taxon>Ascomycota</taxon>
        <taxon>Pezizomycotina</taxon>
        <taxon>Sordariomycetes</taxon>
        <taxon>Hypocreomycetidae</taxon>
        <taxon>Hypocreales</taxon>
        <taxon>Stachybotryaceae</taxon>
        <taxon>Stachybotrys</taxon>
    </lineage>
</organism>
<sequence>MPTKRRCSSRNDRKTKRRKEKDLGQATMKHNGDDLLESLASKHFQDSQTHVEVGIMETQETATPSASPAAQPMHPEKPSGLAGELDQDEFSHCRRTAGEPAGSEHVEPQEDSEDVCTTARPSDRVGSSLEEFRHAENAEATLELEKRLDLWNNNAFGATGYETWLKYIYYWTKALKELLVA</sequence>
<evidence type="ECO:0000313" key="3">
    <source>
        <dbReference type="Proteomes" id="UP000028045"/>
    </source>
</evidence>
<dbReference type="HOGENOM" id="CLU_1661946_0_0_1"/>
<proteinExistence type="predicted"/>
<keyword evidence="3" id="KW-1185">Reference proteome</keyword>
<dbReference type="EMBL" id="KL648432">
    <property type="protein sequence ID" value="KEY70573.1"/>
    <property type="molecule type" value="Genomic_DNA"/>
</dbReference>
<feature type="compositionally biased region" description="Basic residues" evidence="1">
    <location>
        <begin position="1"/>
        <end position="19"/>
    </location>
</feature>
<feature type="compositionally biased region" description="Low complexity" evidence="1">
    <location>
        <begin position="61"/>
        <end position="70"/>
    </location>
</feature>
<name>A0A084AZ44_STACB</name>